<name>A0A0H1RCF9_9HYPH</name>
<dbReference type="OrthoDB" id="7335506at2"/>
<dbReference type="Proteomes" id="UP000035489">
    <property type="component" value="Unassembled WGS sequence"/>
</dbReference>
<dbReference type="EMBL" id="LCYG01000032">
    <property type="protein sequence ID" value="KLK92774.1"/>
    <property type="molecule type" value="Genomic_DNA"/>
</dbReference>
<gene>
    <name evidence="1" type="ORF">AA309_12985</name>
</gene>
<dbReference type="STRING" id="1225564.AA309_12985"/>
<dbReference type="AlphaFoldDB" id="A0A0H1RCF9"/>
<organism evidence="1 2">
    <name type="scientific">Microvirga vignae</name>
    <dbReference type="NCBI Taxonomy" id="1225564"/>
    <lineage>
        <taxon>Bacteria</taxon>
        <taxon>Pseudomonadati</taxon>
        <taxon>Pseudomonadota</taxon>
        <taxon>Alphaproteobacteria</taxon>
        <taxon>Hyphomicrobiales</taxon>
        <taxon>Methylobacteriaceae</taxon>
        <taxon>Microvirga</taxon>
    </lineage>
</organism>
<reference evidence="1 2" key="1">
    <citation type="submission" date="2015-05" db="EMBL/GenBank/DDBJ databases">
        <title>Draft genome sequence of Microvirga vignae strain BR3299, a novel nitrogen fixing bacteria isolated from Brazil semi-aired region.</title>
        <authorList>
            <person name="Zilli J.E."/>
            <person name="Passos S.R."/>
            <person name="Leite J."/>
            <person name="Baldani J.I."/>
            <person name="Xavier G.R."/>
            <person name="Rumjaneck N.G."/>
            <person name="Simoes-Araujo J.L."/>
        </authorList>
    </citation>
    <scope>NUCLEOTIDE SEQUENCE [LARGE SCALE GENOMIC DNA]</scope>
    <source>
        <strain evidence="1 2">BR3299</strain>
    </source>
</reference>
<comment type="caution">
    <text evidence="1">The sequence shown here is derived from an EMBL/GenBank/DDBJ whole genome shotgun (WGS) entry which is preliminary data.</text>
</comment>
<keyword evidence="2" id="KW-1185">Reference proteome</keyword>
<sequence>MQCSLTALGILVEVDLAVGHLTRFEVERDGRRAAPFHRAPWANDPEPIDGTEGEPYLSHLSGDFFCAPFAAADVEAAPAHGWTASATWAPIAVRTLAEGGMSATFVLERRVMGARVLKELQLRDNHPFLYQRHVFEGGTGALPVAHHTMVRLPNAGQVSFSPKRWAETPAMPLESDPTRGRSILAYPARSSDLGRFPRADGGTADLRVYPIDESHEDFAMLLEAAGSELGWSAVVRTAERDMALVLKNPAQLPVTMLWYSNGGRTYAPWSGRHRGVLGIEDGCSWSLNGHAASIATNPLTEIGVPTSVSLDPAGRIEVRQIIGAIPTPPGWEAVHDLTMQTDALTITDASGHQISLPFDSRFLREVS</sequence>
<proteinExistence type="predicted"/>
<accession>A0A0H1RCF9</accession>
<evidence type="ECO:0000313" key="2">
    <source>
        <dbReference type="Proteomes" id="UP000035489"/>
    </source>
</evidence>
<evidence type="ECO:0000313" key="1">
    <source>
        <dbReference type="EMBL" id="KLK92774.1"/>
    </source>
</evidence>
<dbReference type="PATRIC" id="fig|1225564.3.peg.3434"/>
<protein>
    <submittedName>
        <fullName evidence="1">Uncharacterized protein</fullName>
    </submittedName>
</protein>